<comment type="subcellular location">
    <subcellularLocation>
        <location evidence="1">Nucleus</location>
    </subcellularLocation>
</comment>
<comment type="similarity">
    <text evidence="7">Belongs to the U2 small nuclear ribonucleoprotein A family.</text>
</comment>
<proteinExistence type="inferred from homology"/>
<evidence type="ECO:0000256" key="6">
    <source>
        <dbReference type="ARBA" id="ARBA00023242"/>
    </source>
</evidence>
<evidence type="ECO:0000256" key="3">
    <source>
        <dbReference type="ARBA" id="ARBA00022728"/>
    </source>
</evidence>
<dbReference type="Proteomes" id="UP000008743">
    <property type="component" value="Unassembled WGS sequence"/>
</dbReference>
<dbReference type="GO" id="GO:0000398">
    <property type="term" value="P:mRNA splicing, via spliceosome"/>
    <property type="evidence" value="ECO:0007669"/>
    <property type="project" value="InterPro"/>
</dbReference>
<dbReference type="SUPFAM" id="SSF52058">
    <property type="entry name" value="L domain-like"/>
    <property type="match status" value="1"/>
</dbReference>
<dbReference type="SMART" id="SM00365">
    <property type="entry name" value="LRR_SD22"/>
    <property type="match status" value="3"/>
</dbReference>
<gene>
    <name evidence="9" type="ORF">CAOG_001197</name>
</gene>
<dbReference type="STRING" id="595528.A0A0D2WJX0"/>
<evidence type="ECO:0000256" key="1">
    <source>
        <dbReference type="ARBA" id="ARBA00004123"/>
    </source>
</evidence>
<evidence type="ECO:0000313" key="9">
    <source>
        <dbReference type="EMBL" id="KJE89768.1"/>
    </source>
</evidence>
<evidence type="ECO:0000256" key="4">
    <source>
        <dbReference type="ARBA" id="ARBA00022737"/>
    </source>
</evidence>
<dbReference type="PANTHER" id="PTHR10552:SF6">
    <property type="entry name" value="U2 SMALL NUCLEAR RIBONUCLEOPROTEIN A"/>
    <property type="match status" value="1"/>
</dbReference>
<dbReference type="GO" id="GO:0005686">
    <property type="term" value="C:U2 snRNP"/>
    <property type="evidence" value="ECO:0007669"/>
    <property type="project" value="TreeGrafter"/>
</dbReference>
<dbReference type="Pfam" id="PF14580">
    <property type="entry name" value="LRR_9"/>
    <property type="match status" value="1"/>
</dbReference>
<dbReference type="FunFam" id="3.80.10.10:FF:000026">
    <property type="entry name" value="U2 small nuclear ribonucleoprotein A"/>
    <property type="match status" value="1"/>
</dbReference>
<feature type="domain" description="U2A'/phosphoprotein 32 family A C-terminal" evidence="8">
    <location>
        <begin position="128"/>
        <end position="146"/>
    </location>
</feature>
<dbReference type="PhylomeDB" id="A0A0D2WJX0"/>
<dbReference type="OrthoDB" id="433501at2759"/>
<dbReference type="GO" id="GO:0005681">
    <property type="term" value="C:spliceosomal complex"/>
    <property type="evidence" value="ECO:0007669"/>
    <property type="project" value="UniProtKB-KW"/>
</dbReference>
<keyword evidence="10" id="KW-1185">Reference proteome</keyword>
<dbReference type="PROSITE" id="PS51450">
    <property type="entry name" value="LRR"/>
    <property type="match status" value="1"/>
</dbReference>
<keyword evidence="3" id="KW-0747">Spliceosome</keyword>
<reference evidence="10" key="1">
    <citation type="submission" date="2011-02" db="EMBL/GenBank/DDBJ databases">
        <title>The Genome Sequence of Capsaspora owczarzaki ATCC 30864.</title>
        <authorList>
            <person name="Russ C."/>
            <person name="Cuomo C."/>
            <person name="Burger G."/>
            <person name="Gray M.W."/>
            <person name="Holland P.W.H."/>
            <person name="King N."/>
            <person name="Lang F.B.F."/>
            <person name="Roger A.J."/>
            <person name="Ruiz-Trillo I."/>
            <person name="Young S.K."/>
            <person name="Zeng Q."/>
            <person name="Gargeya S."/>
            <person name="Alvarado L."/>
            <person name="Berlin A."/>
            <person name="Chapman S.B."/>
            <person name="Chen Z."/>
            <person name="Freedman E."/>
            <person name="Gellesch M."/>
            <person name="Goldberg J."/>
            <person name="Griggs A."/>
            <person name="Gujja S."/>
            <person name="Heilman E."/>
            <person name="Heiman D."/>
            <person name="Howarth C."/>
            <person name="Mehta T."/>
            <person name="Neiman D."/>
            <person name="Pearson M."/>
            <person name="Roberts A."/>
            <person name="Saif S."/>
            <person name="Shea T."/>
            <person name="Shenoy N."/>
            <person name="Sisk P."/>
            <person name="Stolte C."/>
            <person name="Sykes S."/>
            <person name="White J."/>
            <person name="Yandava C."/>
            <person name="Haas B."/>
            <person name="Nusbaum C."/>
            <person name="Birren B."/>
        </authorList>
    </citation>
    <scope>NUCLEOTIDE SEQUENCE</scope>
    <source>
        <strain evidence="10">ATCC 30864</strain>
    </source>
</reference>
<name>A0A0D2WJX0_CAPO3</name>
<dbReference type="FunCoup" id="A0A0D2WJX0">
    <property type="interactions" value="803"/>
</dbReference>
<keyword evidence="6" id="KW-0539">Nucleus</keyword>
<dbReference type="AlphaFoldDB" id="A0A0D2WJX0"/>
<dbReference type="eggNOG" id="KOG1644">
    <property type="taxonomic scope" value="Eukaryota"/>
</dbReference>
<dbReference type="InterPro" id="IPR001611">
    <property type="entry name" value="Leu-rich_rpt"/>
</dbReference>
<keyword evidence="4" id="KW-0677">Repeat</keyword>
<keyword evidence="3" id="KW-0507">mRNA processing</keyword>
<dbReference type="GO" id="GO:0030620">
    <property type="term" value="F:U2 snRNA binding"/>
    <property type="evidence" value="ECO:0007669"/>
    <property type="project" value="InterPro"/>
</dbReference>
<dbReference type="Gene3D" id="3.80.10.10">
    <property type="entry name" value="Ribonuclease Inhibitor"/>
    <property type="match status" value="1"/>
</dbReference>
<organism evidence="9 10">
    <name type="scientific">Capsaspora owczarzaki (strain ATCC 30864)</name>
    <dbReference type="NCBI Taxonomy" id="595528"/>
    <lineage>
        <taxon>Eukaryota</taxon>
        <taxon>Filasterea</taxon>
        <taxon>Capsaspora</taxon>
    </lineage>
</organism>
<evidence type="ECO:0000259" key="8">
    <source>
        <dbReference type="SMART" id="SM00446"/>
    </source>
</evidence>
<evidence type="ECO:0000313" key="10">
    <source>
        <dbReference type="Proteomes" id="UP000008743"/>
    </source>
</evidence>
<dbReference type="RefSeq" id="XP_004349694.1">
    <property type="nucleotide sequence ID" value="XM_004349644.2"/>
</dbReference>
<dbReference type="InterPro" id="IPR003603">
    <property type="entry name" value="U2A'_phosphoprotein32A_C"/>
</dbReference>
<dbReference type="PANTHER" id="PTHR10552">
    <property type="entry name" value="U2 SMALL NUCLEAR RIBONUCLEOPROTEIN A"/>
    <property type="match status" value="1"/>
</dbReference>
<dbReference type="InParanoid" id="A0A0D2WJX0"/>
<keyword evidence="2" id="KW-0433">Leucine-rich repeat</keyword>
<sequence>MKISEDLINASAQFVNPLKDRELDMRRNAIEIIENLGTTNDQFDTIDLSDNLIRKIDGFPQFKRLKTLLLNNNRVSKIASDLHQSLPNLEELALIGNSLQELGDIEPLKFFPKLRRLVLLQNNITTSSPQYRSYVIYKLPQLTVLDFQKIKKKEREVAAKAFAGDKGKSFEAQHVKTSKTFVPGEMDSRSEYGGGVMRTEEQKQAIQHAVANAQSLEEVQRLEALLLAGQVPNPGESVQQWIARATGRSLPTEGGQVVEHDDD</sequence>
<protein>
    <submittedName>
        <fullName evidence="9">Small nuclear ribonucleoprotein polypeptide A</fullName>
    </submittedName>
</protein>
<accession>A0A0D2WJX0</accession>
<keyword evidence="9" id="KW-0687">Ribonucleoprotein</keyword>
<dbReference type="EMBL" id="KE346361">
    <property type="protein sequence ID" value="KJE89768.1"/>
    <property type="molecule type" value="Genomic_DNA"/>
</dbReference>
<dbReference type="InterPro" id="IPR032675">
    <property type="entry name" value="LRR_dom_sf"/>
</dbReference>
<evidence type="ECO:0000256" key="7">
    <source>
        <dbReference type="ARBA" id="ARBA00024196"/>
    </source>
</evidence>
<dbReference type="InterPro" id="IPR044640">
    <property type="entry name" value="RU2A"/>
</dbReference>
<evidence type="ECO:0000256" key="2">
    <source>
        <dbReference type="ARBA" id="ARBA00022614"/>
    </source>
</evidence>
<dbReference type="OMA" id="MEHIAEN"/>
<keyword evidence="5" id="KW-0508">mRNA splicing</keyword>
<evidence type="ECO:0000256" key="5">
    <source>
        <dbReference type="ARBA" id="ARBA00023187"/>
    </source>
</evidence>
<dbReference type="SMART" id="SM00446">
    <property type="entry name" value="LRRcap"/>
    <property type="match status" value="1"/>
</dbReference>